<dbReference type="PANTHER" id="PTHR47359">
    <property type="entry name" value="PEPTIDOGLYCAN DL-ENDOPEPTIDASE CWLO"/>
    <property type="match status" value="1"/>
</dbReference>
<feature type="chain" id="PRO_5044261828" evidence="8">
    <location>
        <begin position="29"/>
        <end position="603"/>
    </location>
</feature>
<dbReference type="Gene3D" id="2.10.270.10">
    <property type="entry name" value="Cholin Binding"/>
    <property type="match status" value="4"/>
</dbReference>
<keyword evidence="5" id="KW-0788">Thiol protease</keyword>
<dbReference type="Pfam" id="PF00877">
    <property type="entry name" value="NLPC_P60"/>
    <property type="match status" value="1"/>
</dbReference>
<evidence type="ECO:0000256" key="6">
    <source>
        <dbReference type="PROSITE-ProRule" id="PRU00591"/>
    </source>
</evidence>
<dbReference type="PANTHER" id="PTHR47359:SF3">
    <property type="entry name" value="NLP_P60 DOMAIN-CONTAINING PROTEIN-RELATED"/>
    <property type="match status" value="1"/>
</dbReference>
<keyword evidence="3" id="KW-0677">Repeat</keyword>
<dbReference type="Proteomes" id="UP000183687">
    <property type="component" value="Unassembled WGS sequence"/>
</dbReference>
<evidence type="ECO:0000313" key="10">
    <source>
        <dbReference type="EMBL" id="SEB46200.1"/>
    </source>
</evidence>
<dbReference type="Pfam" id="PF01473">
    <property type="entry name" value="Choline_bind_1"/>
    <property type="match status" value="3"/>
</dbReference>
<dbReference type="InterPro" id="IPR000064">
    <property type="entry name" value="NLP_P60_dom"/>
</dbReference>
<dbReference type="InterPro" id="IPR051794">
    <property type="entry name" value="PG_Endopeptidase_C40"/>
</dbReference>
<reference evidence="10 11" key="1">
    <citation type="submission" date="2016-10" db="EMBL/GenBank/DDBJ databases">
        <authorList>
            <person name="Varghese N."/>
            <person name="Submissions S."/>
        </authorList>
    </citation>
    <scope>NUCLEOTIDE SEQUENCE [LARGE SCALE GENOMIC DNA]</scope>
    <source>
        <strain evidence="10 11">DSM 20586</strain>
    </source>
</reference>
<feature type="signal peptide" evidence="8">
    <location>
        <begin position="1"/>
        <end position="28"/>
    </location>
</feature>
<dbReference type="SUPFAM" id="SSF54001">
    <property type="entry name" value="Cysteine proteinases"/>
    <property type="match status" value="1"/>
</dbReference>
<gene>
    <name evidence="10" type="ORF">SAMN04489746_0298</name>
</gene>
<dbReference type="GO" id="GO:0006508">
    <property type="term" value="P:proteolysis"/>
    <property type="evidence" value="ECO:0007669"/>
    <property type="project" value="UniProtKB-KW"/>
</dbReference>
<feature type="domain" description="NlpC/P60" evidence="9">
    <location>
        <begin position="472"/>
        <end position="603"/>
    </location>
</feature>
<evidence type="ECO:0000256" key="7">
    <source>
        <dbReference type="SAM" id="MobiDB-lite"/>
    </source>
</evidence>
<dbReference type="AlphaFoldDB" id="A0AB38A530"/>
<organism evidence="10 11">
    <name type="scientific">Atopobium minutum</name>
    <dbReference type="NCBI Taxonomy" id="1381"/>
    <lineage>
        <taxon>Bacteria</taxon>
        <taxon>Bacillati</taxon>
        <taxon>Actinomycetota</taxon>
        <taxon>Coriobacteriia</taxon>
        <taxon>Coriobacteriales</taxon>
        <taxon>Atopobiaceae</taxon>
        <taxon>Atopobium</taxon>
    </lineage>
</organism>
<protein>
    <submittedName>
        <fullName evidence="10">Glucan-binding domain-containing protein (YG repeat)</fullName>
    </submittedName>
</protein>
<proteinExistence type="inferred from homology"/>
<dbReference type="InterPro" id="IPR018337">
    <property type="entry name" value="Cell_wall/Cho-bd_repeat"/>
</dbReference>
<dbReference type="PROSITE" id="PS51935">
    <property type="entry name" value="NLPC_P60"/>
    <property type="match status" value="1"/>
</dbReference>
<evidence type="ECO:0000313" key="11">
    <source>
        <dbReference type="Proteomes" id="UP000183687"/>
    </source>
</evidence>
<evidence type="ECO:0000256" key="2">
    <source>
        <dbReference type="ARBA" id="ARBA00022670"/>
    </source>
</evidence>
<evidence type="ECO:0000256" key="3">
    <source>
        <dbReference type="ARBA" id="ARBA00022737"/>
    </source>
</evidence>
<dbReference type="PROSITE" id="PS51170">
    <property type="entry name" value="CW"/>
    <property type="match status" value="2"/>
</dbReference>
<name>A0AB38A530_9ACTN</name>
<feature type="compositionally biased region" description="Low complexity" evidence="7">
    <location>
        <begin position="40"/>
        <end position="49"/>
    </location>
</feature>
<comment type="similarity">
    <text evidence="1">Belongs to the peptidase C40 family.</text>
</comment>
<dbReference type="Pfam" id="PF19127">
    <property type="entry name" value="Choline_bind_3"/>
    <property type="match status" value="1"/>
</dbReference>
<dbReference type="EMBL" id="FNSH01000001">
    <property type="protein sequence ID" value="SEB46200.1"/>
    <property type="molecule type" value="Genomic_DNA"/>
</dbReference>
<dbReference type="RefSeq" id="WP_002563520.1">
    <property type="nucleotide sequence ID" value="NZ_FNSH01000001.1"/>
</dbReference>
<evidence type="ECO:0000256" key="4">
    <source>
        <dbReference type="ARBA" id="ARBA00022801"/>
    </source>
</evidence>
<dbReference type="InterPro" id="IPR038765">
    <property type="entry name" value="Papain-like_cys_pep_sf"/>
</dbReference>
<evidence type="ECO:0000256" key="8">
    <source>
        <dbReference type="SAM" id="SignalP"/>
    </source>
</evidence>
<evidence type="ECO:0000259" key="9">
    <source>
        <dbReference type="PROSITE" id="PS51935"/>
    </source>
</evidence>
<comment type="caution">
    <text evidence="10">The sequence shown here is derived from an EMBL/GenBank/DDBJ whole genome shotgun (WGS) entry which is preliminary data.</text>
</comment>
<accession>A0AB38A530</accession>
<evidence type="ECO:0000256" key="1">
    <source>
        <dbReference type="ARBA" id="ARBA00007074"/>
    </source>
</evidence>
<keyword evidence="2" id="KW-0645">Protease</keyword>
<feature type="region of interest" description="Disordered" evidence="7">
    <location>
        <begin position="40"/>
        <end position="68"/>
    </location>
</feature>
<feature type="repeat" description="Cell wall-binding" evidence="6">
    <location>
        <begin position="349"/>
        <end position="368"/>
    </location>
</feature>
<dbReference type="GO" id="GO:0008234">
    <property type="term" value="F:cysteine-type peptidase activity"/>
    <property type="evidence" value="ECO:0007669"/>
    <property type="project" value="UniProtKB-KW"/>
</dbReference>
<sequence length="603" mass="66971">MDQKNRLIAGLIAITVAMGAIHQAPVLACAQSTREAALDAQATSTATTTDPVQPQTAPASIPPQQHSYGWEKDETGSWRFYTKEGSAVSGWLKSPVSGIWYYLDPQKDNTMAVGPFKDATGTSYVANNEGACLANRWVYVQGKWYLTSPSCSVYTGWQYRKAWYFLDNDTGAMYTDVIANAGKFYLLNTSGAMVVGWGQDTQGSWHYAKASGELVKGWFKSPVSGLWYWLDPSKEGYPMYTSGIVTPSSSGPEYYLHPNGAMAYNAWVTIQDGIERYATASGALAPQRSIRDEKGFRYLLDSEGRHLYGWQQLGATRLWCDPNHGGRIAQGWVKEADGWYLFSSQGAALTGWQKQGALWYYLKSNGAMQTGWLQHNGHWYWLDPTSGAMKTGWLYESGHWYWLHNSGAMATGWHVINGYWRNFTYSGICTNANYQNPSYYYPINGQAVSPKSSTWPFSYVAPLGIGYNATRDECVEAFIATANLYIGTPYIWDYACAPGVGVDCAGLVLQCMYSVGMDPAGYSPYDHYYSWNHDHYANDMRADPKILKVSTSDMRRGDLLFWPGHVAIYIGNGQVIEAASGYVTKGAPSIPLYKVTAVGRLFV</sequence>
<evidence type="ECO:0000256" key="5">
    <source>
        <dbReference type="ARBA" id="ARBA00022807"/>
    </source>
</evidence>
<feature type="compositionally biased region" description="Polar residues" evidence="7">
    <location>
        <begin position="50"/>
        <end position="67"/>
    </location>
</feature>
<feature type="repeat" description="Cell wall-binding" evidence="6">
    <location>
        <begin position="390"/>
        <end position="409"/>
    </location>
</feature>
<keyword evidence="8" id="KW-0732">Signal</keyword>
<dbReference type="Gene3D" id="3.90.1720.10">
    <property type="entry name" value="endopeptidase domain like (from Nostoc punctiforme)"/>
    <property type="match status" value="1"/>
</dbReference>
<dbReference type="SUPFAM" id="SSF69360">
    <property type="entry name" value="Cell wall binding repeat"/>
    <property type="match status" value="2"/>
</dbReference>
<keyword evidence="4" id="KW-0378">Hydrolase</keyword>